<dbReference type="InterPro" id="IPR051199">
    <property type="entry name" value="LPS_LOS_Heptosyltrfase"/>
</dbReference>
<accession>A0A6M3KJ45</accession>
<organism evidence="3">
    <name type="scientific">viral metagenome</name>
    <dbReference type="NCBI Taxonomy" id="1070528"/>
    <lineage>
        <taxon>unclassified sequences</taxon>
        <taxon>metagenomes</taxon>
        <taxon>organismal metagenomes</taxon>
    </lineage>
</organism>
<evidence type="ECO:0000313" key="3">
    <source>
        <dbReference type="EMBL" id="QJA81661.1"/>
    </source>
</evidence>
<dbReference type="Pfam" id="PF01501">
    <property type="entry name" value="Glyco_transf_8"/>
    <property type="match status" value="1"/>
</dbReference>
<dbReference type="InterPro" id="IPR029044">
    <property type="entry name" value="Nucleotide-diphossugar_trans"/>
</dbReference>
<reference evidence="3" key="1">
    <citation type="submission" date="2020-03" db="EMBL/GenBank/DDBJ databases">
        <title>The deep terrestrial virosphere.</title>
        <authorList>
            <person name="Holmfeldt K."/>
            <person name="Nilsson E."/>
            <person name="Simone D."/>
            <person name="Lopez-Fernandez M."/>
            <person name="Wu X."/>
            <person name="de Brujin I."/>
            <person name="Lundin D."/>
            <person name="Andersson A."/>
            <person name="Bertilsson S."/>
            <person name="Dopson M."/>
        </authorList>
    </citation>
    <scope>NUCLEOTIDE SEQUENCE</scope>
    <source>
        <strain evidence="3">MM415A00503</strain>
    </source>
</reference>
<dbReference type="PANTHER" id="PTHR30160:SF7">
    <property type="entry name" value="ADP-HEPTOSE--LPS HEPTOSYLTRANSFERASE 2"/>
    <property type="match status" value="1"/>
</dbReference>
<proteinExistence type="predicted"/>
<name>A0A6M3KJ45_9ZZZZ</name>
<dbReference type="GO" id="GO:0005829">
    <property type="term" value="C:cytosol"/>
    <property type="evidence" value="ECO:0007669"/>
    <property type="project" value="TreeGrafter"/>
</dbReference>
<evidence type="ECO:0000256" key="2">
    <source>
        <dbReference type="ARBA" id="ARBA00022679"/>
    </source>
</evidence>
<dbReference type="SUPFAM" id="SSF53756">
    <property type="entry name" value="UDP-Glycosyltransferase/glycogen phosphorylase"/>
    <property type="match status" value="1"/>
</dbReference>
<dbReference type="EMBL" id="MT142466">
    <property type="protein sequence ID" value="QJA81661.1"/>
    <property type="molecule type" value="Genomic_DNA"/>
</dbReference>
<dbReference type="PANTHER" id="PTHR30160">
    <property type="entry name" value="TETRAACYLDISACCHARIDE 4'-KINASE-RELATED"/>
    <property type="match status" value="1"/>
</dbReference>
<keyword evidence="1" id="KW-0328">Glycosyltransferase</keyword>
<keyword evidence="2 3" id="KW-0808">Transferase</keyword>
<dbReference type="CDD" id="cd03789">
    <property type="entry name" value="GT9_LPS_heptosyltransferase"/>
    <property type="match status" value="1"/>
</dbReference>
<dbReference type="InterPro" id="IPR002495">
    <property type="entry name" value="Glyco_trans_8"/>
</dbReference>
<dbReference type="AlphaFoldDB" id="A0A6M3KJ45"/>
<dbReference type="Gene3D" id="3.90.550.10">
    <property type="entry name" value="Spore Coat Polysaccharide Biosynthesis Protein SpsA, Chain A"/>
    <property type="match status" value="1"/>
</dbReference>
<gene>
    <name evidence="3" type="ORF">MM415A00503_0016</name>
</gene>
<dbReference type="GO" id="GO:0009244">
    <property type="term" value="P:lipopolysaccharide core region biosynthetic process"/>
    <property type="evidence" value="ECO:0007669"/>
    <property type="project" value="TreeGrafter"/>
</dbReference>
<sequence>MRVLSLKVGMNLSLAHGQRANLIKDDYYVFDERFVREFELVYGSELFGNELNIDGYIKPYLGQNLDGKSLFCFRTSGIGDLMAMMVPIRILKKKYPTCKIIVGSSNLYKDLFENDPDVNEFIPSPWPLKYLTDNDCSMYFQGLVENYSIDSTSLNIYDLFLKAFGLDYNNISLSDKRPKVFLDNEVEDDIAITFEGLGLKDNSKGKVIGVQLETSTIIRNYPIFYFKQIISKLNIQGIRTVIIGEPILSNTIEQYGLCDNKMSFDFAQHCLTLNHLISIINNCDAIIGPDTSGLHIAGALNKPMVGLFGPIPSDLRICYFKNAIGIDGKTLCHPCFIHGNNPCRYSVSKEKYSPCMQLIDPDTVVKALNDNILPILGVSDHKSSPVMPKITPKEKRAIVTLVIGNKARSMLDIGFDLLTNYADKTHSRLVVINEEKIKLEGFPNLEKFQIVEILDNYDRVLYLDADILIHPNCPDIFDVVPNDSFGAITDNTDNVWGNLNRYDEMINVQRSLGYIKWYSGYFNTGVMLLSKEHKGIFDNPSDRLKFESQFSDQTLLNYNFVKYGYKFYCLDKKFNGMEINSFSSRMEPQNKTKAYIMHFAREGDRLKQMKFIKGIIDGD</sequence>
<dbReference type="SUPFAM" id="SSF53448">
    <property type="entry name" value="Nucleotide-diphospho-sugar transferases"/>
    <property type="match status" value="1"/>
</dbReference>
<dbReference type="GO" id="GO:0008713">
    <property type="term" value="F:ADP-heptose-lipopolysaccharide heptosyltransferase activity"/>
    <property type="evidence" value="ECO:0007669"/>
    <property type="project" value="TreeGrafter"/>
</dbReference>
<evidence type="ECO:0000256" key="1">
    <source>
        <dbReference type="ARBA" id="ARBA00022676"/>
    </source>
</evidence>
<dbReference type="Gene3D" id="3.40.50.2000">
    <property type="entry name" value="Glycogen Phosphorylase B"/>
    <property type="match status" value="2"/>
</dbReference>
<protein>
    <submittedName>
        <fullName evidence="3">Putative glycosyltransferase</fullName>
    </submittedName>
</protein>
<dbReference type="InterPro" id="IPR002201">
    <property type="entry name" value="Glyco_trans_9"/>
</dbReference>
<dbReference type="Pfam" id="PF01075">
    <property type="entry name" value="Glyco_transf_9"/>
    <property type="match status" value="1"/>
</dbReference>